<organism evidence="2 3">
    <name type="scientific">Clostridium saccharobutylicum</name>
    <dbReference type="NCBI Taxonomy" id="169679"/>
    <lineage>
        <taxon>Bacteria</taxon>
        <taxon>Bacillati</taxon>
        <taxon>Bacillota</taxon>
        <taxon>Clostridia</taxon>
        <taxon>Eubacteriales</taxon>
        <taxon>Clostridiaceae</taxon>
        <taxon>Clostridium</taxon>
    </lineage>
</organism>
<dbReference type="PROSITE" id="PS50930">
    <property type="entry name" value="HTH_LYTTR"/>
    <property type="match status" value="1"/>
</dbReference>
<dbReference type="GO" id="GO:0003677">
    <property type="term" value="F:DNA binding"/>
    <property type="evidence" value="ECO:0007669"/>
    <property type="project" value="InterPro"/>
</dbReference>
<dbReference type="EMBL" id="LZYZ01000010">
    <property type="protein sequence ID" value="OOM06417.1"/>
    <property type="molecule type" value="Genomic_DNA"/>
</dbReference>
<dbReference type="AlphaFoldDB" id="A0A1S8MQL8"/>
<name>A0A1S8MQL8_CLOSA</name>
<dbReference type="Gene3D" id="2.40.50.1020">
    <property type="entry name" value="LytTr DNA-binding domain"/>
    <property type="match status" value="1"/>
</dbReference>
<dbReference type="Pfam" id="PF04397">
    <property type="entry name" value="LytTR"/>
    <property type="match status" value="1"/>
</dbReference>
<proteinExistence type="predicted"/>
<reference evidence="2 3" key="1">
    <citation type="submission" date="2016-05" db="EMBL/GenBank/DDBJ databases">
        <title>Microbial solvent formation.</title>
        <authorList>
            <person name="Poehlein A."/>
            <person name="Montoya Solano J.D."/>
            <person name="Flitsch S."/>
            <person name="Krabben P."/>
            <person name="Duerre P."/>
            <person name="Daniel R."/>
        </authorList>
    </citation>
    <scope>NUCLEOTIDE SEQUENCE [LARGE SCALE GENOMIC DNA]</scope>
    <source>
        <strain evidence="2 3">L1-8</strain>
    </source>
</reference>
<dbReference type="Proteomes" id="UP000191154">
    <property type="component" value="Unassembled WGS sequence"/>
</dbReference>
<sequence length="57" mass="6626">MEENFIRCQKGYLVNIEKVVAIVPYFNSTLALKFKGHDKTVPVGRKFAKHFKDIIGW</sequence>
<dbReference type="InterPro" id="IPR007492">
    <property type="entry name" value="LytTR_DNA-bd_dom"/>
</dbReference>
<gene>
    <name evidence="2" type="primary">ypdB_3</name>
    <name evidence="2" type="ORF">CLOSAC_43370</name>
</gene>
<evidence type="ECO:0000313" key="3">
    <source>
        <dbReference type="Proteomes" id="UP000191154"/>
    </source>
</evidence>
<evidence type="ECO:0000259" key="1">
    <source>
        <dbReference type="PROSITE" id="PS50930"/>
    </source>
</evidence>
<feature type="domain" description="HTH LytTR-type" evidence="1">
    <location>
        <begin position="1"/>
        <end position="57"/>
    </location>
</feature>
<comment type="caution">
    <text evidence="2">The sequence shown here is derived from an EMBL/GenBank/DDBJ whole genome shotgun (WGS) entry which is preliminary data.</text>
</comment>
<evidence type="ECO:0000313" key="2">
    <source>
        <dbReference type="EMBL" id="OOM06417.1"/>
    </source>
</evidence>
<accession>A0A1S8MQL8</accession>
<protein>
    <submittedName>
        <fullName evidence="2">Transcriptional regulatory protein YpdB</fullName>
    </submittedName>
</protein>